<accession>A0A9P6HUJ3</accession>
<evidence type="ECO:0000313" key="3">
    <source>
        <dbReference type="Proteomes" id="UP000781932"/>
    </source>
</evidence>
<feature type="compositionally biased region" description="Low complexity" evidence="1">
    <location>
        <begin position="121"/>
        <end position="132"/>
    </location>
</feature>
<reference evidence="2" key="1">
    <citation type="submission" date="2020-03" db="EMBL/GenBank/DDBJ databases">
        <authorList>
            <person name="He L."/>
        </authorList>
    </citation>
    <scope>NUCLEOTIDE SEQUENCE</scope>
    <source>
        <strain evidence="2">CkLH20</strain>
    </source>
</reference>
<proteinExistence type="predicted"/>
<feature type="compositionally biased region" description="Polar residues" evidence="1">
    <location>
        <begin position="133"/>
        <end position="142"/>
    </location>
</feature>
<gene>
    <name evidence="2" type="ORF">CkaCkLH20_12254</name>
</gene>
<reference evidence="2" key="2">
    <citation type="submission" date="2020-11" db="EMBL/GenBank/DDBJ databases">
        <title>Whole genome sequencing of Colletotrichum sp.</title>
        <authorList>
            <person name="Li H."/>
        </authorList>
    </citation>
    <scope>NUCLEOTIDE SEQUENCE</scope>
    <source>
        <strain evidence="2">CkLH20</strain>
    </source>
</reference>
<name>A0A9P6HUJ3_9PEZI</name>
<feature type="compositionally biased region" description="Basic and acidic residues" evidence="1">
    <location>
        <begin position="98"/>
        <end position="111"/>
    </location>
</feature>
<comment type="caution">
    <text evidence="2">The sequence shown here is derived from an EMBL/GenBank/DDBJ whole genome shotgun (WGS) entry which is preliminary data.</text>
</comment>
<organism evidence="2 3">
    <name type="scientific">Colletotrichum karsti</name>
    <dbReference type="NCBI Taxonomy" id="1095194"/>
    <lineage>
        <taxon>Eukaryota</taxon>
        <taxon>Fungi</taxon>
        <taxon>Dikarya</taxon>
        <taxon>Ascomycota</taxon>
        <taxon>Pezizomycotina</taxon>
        <taxon>Sordariomycetes</taxon>
        <taxon>Hypocreomycetidae</taxon>
        <taxon>Glomerellales</taxon>
        <taxon>Glomerellaceae</taxon>
        <taxon>Colletotrichum</taxon>
        <taxon>Colletotrichum boninense species complex</taxon>
    </lineage>
</organism>
<sequence>MGLSAVEMVVQPGPEIIPPFASVKSRASLFDSITLATFDVPAILPAVYTTMASRHNNHVEPPVLQVKDITNTATSIASPEERGVHPWQRLPSSESGPDDAKVPKSQVEKGKGRARVLKIKASSSAAPEAEQSFRTTAGQSLSPAGPSARHVSTPDVSIF</sequence>
<dbReference type="Proteomes" id="UP000781932">
    <property type="component" value="Unassembled WGS sequence"/>
</dbReference>
<evidence type="ECO:0000256" key="1">
    <source>
        <dbReference type="SAM" id="MobiDB-lite"/>
    </source>
</evidence>
<dbReference type="RefSeq" id="XP_038739751.1">
    <property type="nucleotide sequence ID" value="XM_038894967.1"/>
</dbReference>
<dbReference type="AlphaFoldDB" id="A0A9P6HUJ3"/>
<feature type="region of interest" description="Disordered" evidence="1">
    <location>
        <begin position="73"/>
        <end position="159"/>
    </location>
</feature>
<keyword evidence="3" id="KW-1185">Reference proteome</keyword>
<protein>
    <submittedName>
        <fullName evidence="2">Uncharacterized protein</fullName>
    </submittedName>
</protein>
<dbReference type="GeneID" id="62168041"/>
<dbReference type="EMBL" id="JAATWM020000056">
    <property type="protein sequence ID" value="KAF9870290.1"/>
    <property type="molecule type" value="Genomic_DNA"/>
</dbReference>
<evidence type="ECO:0000313" key="2">
    <source>
        <dbReference type="EMBL" id="KAF9870290.1"/>
    </source>
</evidence>